<organism evidence="2 3">
    <name type="scientific">Phaeodactylum tricornutum (strain CCAP 1055/1)</name>
    <dbReference type="NCBI Taxonomy" id="556484"/>
    <lineage>
        <taxon>Eukaryota</taxon>
        <taxon>Sar</taxon>
        <taxon>Stramenopiles</taxon>
        <taxon>Ochrophyta</taxon>
        <taxon>Bacillariophyta</taxon>
        <taxon>Bacillariophyceae</taxon>
        <taxon>Bacillariophycidae</taxon>
        <taxon>Naviculales</taxon>
        <taxon>Phaeodactylaceae</taxon>
        <taxon>Phaeodactylum</taxon>
    </lineage>
</organism>
<dbReference type="KEGG" id="pti:PHATRDRAFT_14068"/>
<evidence type="ECO:0000313" key="3">
    <source>
        <dbReference type="Proteomes" id="UP000000759"/>
    </source>
</evidence>
<feature type="non-terminal residue" evidence="2">
    <location>
        <position position="330"/>
    </location>
</feature>
<dbReference type="Proteomes" id="UP000000759">
    <property type="component" value="Chromosome 13"/>
</dbReference>
<evidence type="ECO:0000256" key="1">
    <source>
        <dbReference type="ARBA" id="ARBA00009841"/>
    </source>
</evidence>
<dbReference type="eggNOG" id="KOG3925">
    <property type="taxonomic scope" value="Eukaryota"/>
</dbReference>
<evidence type="ECO:0000313" key="2">
    <source>
        <dbReference type="EMBL" id="EEC46782.1"/>
    </source>
</evidence>
<dbReference type="InterPro" id="IPR012340">
    <property type="entry name" value="NA-bd_OB-fold"/>
</dbReference>
<dbReference type="PANTHER" id="PTHR12150:SF13">
    <property type="entry name" value="METHYLTRANSFERASE C9ORF114-RELATED"/>
    <property type="match status" value="1"/>
</dbReference>
<keyword evidence="3" id="KW-1185">Reference proteome</keyword>
<proteinExistence type="inferred from homology"/>
<evidence type="ECO:0008006" key="4">
    <source>
        <dbReference type="Google" id="ProtNLM"/>
    </source>
</evidence>
<gene>
    <name evidence="2" type="ORF">PHATRDRAFT_14068</name>
</gene>
<dbReference type="SUPFAM" id="SSF75217">
    <property type="entry name" value="alpha/beta knot"/>
    <property type="match status" value="1"/>
</dbReference>
<dbReference type="Gene3D" id="3.40.1280.10">
    <property type="match status" value="2"/>
</dbReference>
<comment type="similarity">
    <text evidence="1">Belongs to the class IV-like SAM-binding methyltransferase superfamily.</text>
</comment>
<protein>
    <recommendedName>
        <fullName evidence="4">RNA methyltransferase</fullName>
    </recommendedName>
</protein>
<dbReference type="InterPro" id="IPR003750">
    <property type="entry name" value="Put_MeTrfase-C9orf114-like"/>
</dbReference>
<dbReference type="STRING" id="556484.B7G372"/>
<dbReference type="SUPFAM" id="SSF50249">
    <property type="entry name" value="Nucleic acid-binding proteins"/>
    <property type="match status" value="1"/>
</dbReference>
<dbReference type="RefSeq" id="XP_002181568.1">
    <property type="nucleotide sequence ID" value="XM_002181532.1"/>
</dbReference>
<dbReference type="EMBL" id="CM000615">
    <property type="protein sequence ID" value="EEC46782.1"/>
    <property type="molecule type" value="Genomic_DNA"/>
</dbReference>
<dbReference type="FunCoup" id="B7G372">
    <property type="interactions" value="344"/>
</dbReference>
<dbReference type="PANTHER" id="PTHR12150">
    <property type="entry name" value="CLASS IV SAM-BINDING METHYLTRANSFERASE-RELATED"/>
    <property type="match status" value="1"/>
</dbReference>
<dbReference type="OrthoDB" id="361029at2759"/>
<dbReference type="InterPro" id="IPR029026">
    <property type="entry name" value="tRNA_m1G_MTases_N"/>
</dbReference>
<dbReference type="GeneID" id="7202433"/>
<dbReference type="PaxDb" id="2850-Phatr14068"/>
<dbReference type="Pfam" id="PF02598">
    <property type="entry name" value="Methyltrn_RNA_3"/>
    <property type="match status" value="1"/>
</dbReference>
<dbReference type="CDD" id="cd18086">
    <property type="entry name" value="HsC9orf114-like"/>
    <property type="match status" value="1"/>
</dbReference>
<accession>B7G372</accession>
<name>B7G372_PHATC</name>
<dbReference type="InterPro" id="IPR029028">
    <property type="entry name" value="Alpha/beta_knot_MTases"/>
</dbReference>
<dbReference type="InParanoid" id="B7G372"/>
<dbReference type="AlphaFoldDB" id="B7G372"/>
<reference evidence="2 3" key="1">
    <citation type="journal article" date="2008" name="Nature">
        <title>The Phaeodactylum genome reveals the evolutionary history of diatom genomes.</title>
        <authorList>
            <person name="Bowler C."/>
            <person name="Allen A.E."/>
            <person name="Badger J.H."/>
            <person name="Grimwood J."/>
            <person name="Jabbari K."/>
            <person name="Kuo A."/>
            <person name="Maheswari U."/>
            <person name="Martens C."/>
            <person name="Maumus F."/>
            <person name="Otillar R.P."/>
            <person name="Rayko E."/>
            <person name="Salamov A."/>
            <person name="Vandepoele K."/>
            <person name="Beszteri B."/>
            <person name="Gruber A."/>
            <person name="Heijde M."/>
            <person name="Katinka M."/>
            <person name="Mock T."/>
            <person name="Valentin K."/>
            <person name="Verret F."/>
            <person name="Berges J.A."/>
            <person name="Brownlee C."/>
            <person name="Cadoret J.P."/>
            <person name="Chiovitti A."/>
            <person name="Choi C.J."/>
            <person name="Coesel S."/>
            <person name="De Martino A."/>
            <person name="Detter J.C."/>
            <person name="Durkin C."/>
            <person name="Falciatore A."/>
            <person name="Fournet J."/>
            <person name="Haruta M."/>
            <person name="Huysman M.J."/>
            <person name="Jenkins B.D."/>
            <person name="Jiroutova K."/>
            <person name="Jorgensen R.E."/>
            <person name="Joubert Y."/>
            <person name="Kaplan A."/>
            <person name="Kroger N."/>
            <person name="Kroth P.G."/>
            <person name="La Roche J."/>
            <person name="Lindquist E."/>
            <person name="Lommer M."/>
            <person name="Martin-Jezequel V."/>
            <person name="Lopez P.J."/>
            <person name="Lucas S."/>
            <person name="Mangogna M."/>
            <person name="McGinnis K."/>
            <person name="Medlin L.K."/>
            <person name="Montsant A."/>
            <person name="Oudot-Le Secq M.P."/>
            <person name="Napoli C."/>
            <person name="Obornik M."/>
            <person name="Parker M.S."/>
            <person name="Petit J.L."/>
            <person name="Porcel B.M."/>
            <person name="Poulsen N."/>
            <person name="Robison M."/>
            <person name="Rychlewski L."/>
            <person name="Rynearson T.A."/>
            <person name="Schmutz J."/>
            <person name="Shapiro H."/>
            <person name="Siaut M."/>
            <person name="Stanley M."/>
            <person name="Sussman M.R."/>
            <person name="Taylor A.R."/>
            <person name="Vardi A."/>
            <person name="von Dassow P."/>
            <person name="Vyverman W."/>
            <person name="Willis A."/>
            <person name="Wyrwicz L.S."/>
            <person name="Rokhsar D.S."/>
            <person name="Weissenbach J."/>
            <person name="Armbrust E.V."/>
            <person name="Green B.R."/>
            <person name="Van de Peer Y."/>
            <person name="Grigoriev I.V."/>
        </authorList>
    </citation>
    <scope>NUCLEOTIDE SEQUENCE [LARGE SCALE GENOMIC DNA]</scope>
    <source>
        <strain evidence="2 3">CCAP 1055/1</strain>
    </source>
</reference>
<sequence>MDAVPCRGKPRFSTVSIAIPGSVVSNCQTRELRTQMVGQLARAATIYHVDEIIVFDDKLAKEMKPDRGYYQRSNHHGGRSDPHEFMARVFQYCECPQYLRRDFFPMHGDLQYAGLLAPMDAPHHVRVNDRARFREGIVLEKTSSTNGNSLVHCGIRGRPVEIDVKLTPGIRCTVQLDPKASYETGGKPNSIIRGGKVVSPSAPRKFDGTYWGYTTRLASSIKAVFDECPFGVYDLKVGTSERGSTSLDDGKFRLPSYQHALIVFGGVAGIEECVDADESLSLPGSQSRKLFDLWVNICPFQGSRTIRTEEAVLIALAKLSPLLSTAVSPL</sequence>
<reference evidence="3" key="2">
    <citation type="submission" date="2008-08" db="EMBL/GenBank/DDBJ databases">
        <authorList>
            <consortium name="Diatom Consortium"/>
            <person name="Grigoriev I."/>
            <person name="Grimwood J."/>
            <person name="Kuo A."/>
            <person name="Otillar R.P."/>
            <person name="Salamov A."/>
            <person name="Detter J.C."/>
            <person name="Lindquist E."/>
            <person name="Shapiro H."/>
            <person name="Lucas S."/>
            <person name="Glavina del Rio T."/>
            <person name="Pitluck S."/>
            <person name="Rokhsar D."/>
            <person name="Bowler C."/>
        </authorList>
    </citation>
    <scope>GENOME REANNOTATION</scope>
    <source>
        <strain evidence="3">CCAP 1055/1</strain>
    </source>
</reference>